<feature type="domain" description="Xylose isomerase-like TIM barrel" evidence="1">
    <location>
        <begin position="76"/>
        <end position="283"/>
    </location>
</feature>
<dbReference type="InterPro" id="IPR036237">
    <property type="entry name" value="Xyl_isomerase-like_sf"/>
</dbReference>
<reference evidence="3" key="1">
    <citation type="journal article" date="2019" name="Int. J. Syst. Evol. Microbiol.">
        <title>The Global Catalogue of Microorganisms (GCM) 10K type strain sequencing project: providing services to taxonomists for standard genome sequencing and annotation.</title>
        <authorList>
            <consortium name="The Broad Institute Genomics Platform"/>
            <consortium name="The Broad Institute Genome Sequencing Center for Infectious Disease"/>
            <person name="Wu L."/>
            <person name="Ma J."/>
        </authorList>
    </citation>
    <scope>NUCLEOTIDE SEQUENCE [LARGE SCALE GENOMIC DNA]</scope>
    <source>
        <strain evidence="3">JCM 17933</strain>
    </source>
</reference>
<dbReference type="PANTHER" id="PTHR12110">
    <property type="entry name" value="HYDROXYPYRUVATE ISOMERASE"/>
    <property type="match status" value="1"/>
</dbReference>
<gene>
    <name evidence="2" type="ORF">GCM10023191_020100</name>
</gene>
<proteinExistence type="predicted"/>
<dbReference type="InterPro" id="IPR013022">
    <property type="entry name" value="Xyl_isomerase-like_TIM-brl"/>
</dbReference>
<dbReference type="RefSeq" id="WP_345460547.1">
    <property type="nucleotide sequence ID" value="NZ_BAABHF010000015.1"/>
</dbReference>
<dbReference type="Proteomes" id="UP001500503">
    <property type="component" value="Unassembled WGS sequence"/>
</dbReference>
<organism evidence="2 3">
    <name type="scientific">Actinoallomurus oryzae</name>
    <dbReference type="NCBI Taxonomy" id="502180"/>
    <lineage>
        <taxon>Bacteria</taxon>
        <taxon>Bacillati</taxon>
        <taxon>Actinomycetota</taxon>
        <taxon>Actinomycetes</taxon>
        <taxon>Streptosporangiales</taxon>
        <taxon>Thermomonosporaceae</taxon>
        <taxon>Actinoallomurus</taxon>
    </lineage>
</organism>
<dbReference type="PROSITE" id="PS51318">
    <property type="entry name" value="TAT"/>
    <property type="match status" value="1"/>
</dbReference>
<evidence type="ECO:0000259" key="1">
    <source>
        <dbReference type="Pfam" id="PF01261"/>
    </source>
</evidence>
<accession>A0ABP8PPC6</accession>
<protein>
    <submittedName>
        <fullName evidence="2">Sugar phosphate isomerase/epimerase</fullName>
    </submittedName>
</protein>
<name>A0ABP8PPC6_9ACTN</name>
<comment type="caution">
    <text evidence="2">The sequence shown here is derived from an EMBL/GenBank/DDBJ whole genome shotgun (WGS) entry which is preliminary data.</text>
</comment>
<dbReference type="InterPro" id="IPR050312">
    <property type="entry name" value="IolE/XylAMocC-like"/>
</dbReference>
<dbReference type="PANTHER" id="PTHR12110:SF41">
    <property type="entry name" value="INOSOSE DEHYDRATASE"/>
    <property type="match status" value="1"/>
</dbReference>
<evidence type="ECO:0000313" key="3">
    <source>
        <dbReference type="Proteomes" id="UP001500503"/>
    </source>
</evidence>
<keyword evidence="3" id="KW-1185">Reference proteome</keyword>
<dbReference type="SUPFAM" id="SSF51658">
    <property type="entry name" value="Xylose isomerase-like"/>
    <property type="match status" value="1"/>
</dbReference>
<sequence>MCGNERVTFDRRKFLRGLAATAAGVTAVGATGGLASSAFADTTGSRGHGRHIPNGKIGLQLYSVRDAFMAQPEPVLRALSRAGYRKVEFAGLPGGTDPAHAPAIRALLDKYRLVAISSHHNYSEFTDETRLKQLIEMARILGQKYIVCPGGVPDTADGFAQAGPAFNRAGEKIRAAGMKLGYHNHTGEFQGHGSDGRTFYQILLDSSDPHLLHMELDMGWSSAAGLSAQDNLNLMAANKGRMLLAHVKDLHPDGSLADLGTGIVDYKTILSGATRLGMREFIIENDDQSNPLTDSRAANMHDYLATLKL</sequence>
<dbReference type="GO" id="GO:0016853">
    <property type="term" value="F:isomerase activity"/>
    <property type="evidence" value="ECO:0007669"/>
    <property type="project" value="UniProtKB-KW"/>
</dbReference>
<evidence type="ECO:0000313" key="2">
    <source>
        <dbReference type="EMBL" id="GAA4489374.1"/>
    </source>
</evidence>
<dbReference type="Gene3D" id="3.20.20.150">
    <property type="entry name" value="Divalent-metal-dependent TIM barrel enzymes"/>
    <property type="match status" value="1"/>
</dbReference>
<keyword evidence="2" id="KW-0413">Isomerase</keyword>
<dbReference type="EMBL" id="BAABHF010000015">
    <property type="protein sequence ID" value="GAA4489374.1"/>
    <property type="molecule type" value="Genomic_DNA"/>
</dbReference>
<dbReference type="Pfam" id="PF01261">
    <property type="entry name" value="AP_endonuc_2"/>
    <property type="match status" value="1"/>
</dbReference>
<dbReference type="InterPro" id="IPR006311">
    <property type="entry name" value="TAT_signal"/>
</dbReference>